<accession>A0A1W1E2D2</accession>
<dbReference type="PROSITE" id="PS00922">
    <property type="entry name" value="TRANSGLYCOSYLASE"/>
    <property type="match status" value="1"/>
</dbReference>
<organism evidence="2">
    <name type="scientific">hydrothermal vent metagenome</name>
    <dbReference type="NCBI Taxonomy" id="652676"/>
    <lineage>
        <taxon>unclassified sequences</taxon>
        <taxon>metagenomes</taxon>
        <taxon>ecological metagenomes</taxon>
    </lineage>
</organism>
<gene>
    <name evidence="2" type="ORF">MNB_SUP05-SYMBIONT-7-715</name>
</gene>
<dbReference type="GO" id="GO:0016798">
    <property type="term" value="F:hydrolase activity, acting on glycosyl bonds"/>
    <property type="evidence" value="ECO:0007669"/>
    <property type="project" value="UniProtKB-KW"/>
</dbReference>
<name>A0A1W1E2D2_9ZZZZ</name>
<dbReference type="InterPro" id="IPR008258">
    <property type="entry name" value="Transglycosylase_SLT_dom_1"/>
</dbReference>
<dbReference type="InterPro" id="IPR000189">
    <property type="entry name" value="Transglyc_AS"/>
</dbReference>
<dbReference type="Pfam" id="PF01476">
    <property type="entry name" value="LysM"/>
    <property type="match status" value="3"/>
</dbReference>
<feature type="domain" description="LysM" evidence="1">
    <location>
        <begin position="340"/>
        <end position="383"/>
    </location>
</feature>
<evidence type="ECO:0000313" key="2">
    <source>
        <dbReference type="EMBL" id="SFV88017.1"/>
    </source>
</evidence>
<dbReference type="CDD" id="cd00118">
    <property type="entry name" value="LysM"/>
    <property type="match status" value="3"/>
</dbReference>
<sequence>MKSIKKILLPASPKLYWNFWRYPLILLPFLLLGNAYLPQEVIGINEQTPKASVEIIKSTPVKKVEKDLWAHISSGHTLSTRSNKDLYWHLKWFKDNPKYLKRITKRAAPYLYLVTQEVEKAGLPIELALLPIVESAYYPFSYSHGTASGLWQFIPSTGKLYGLKQNYWVDERRSVIRSTRAAVAYLNNLKTLFKGDWLLAIAAYNSGPGRVQRAIKKNKAQGKKTDFWHISLPAETRGYVPRLLAVAELIKNPEKYGQTITSVVNKPKLESVYVYSQLDLSLISEWTGMSLDEIYTLNPDLNRWATPDTKRYELLLPIEKVAKFKKARASYPQQKQLNYKRYTVKSGDTLNKLAKKFNSSVVYIQSINSLKGTRITSGQDIIIPIPKQVKDYYSLSEEQRRIQRLNSRRHGKKLIHKVAQGESLWLISNRYEVPVNSIIKWNHLVDATKNLQVGQELMIWQVQKTHASKLKHLTKIKVNIKRTLFYRIKQGDNLSLIAHKFGVQVSQLRQWNKISKNKLLKIGLKLKIIKPIVKH</sequence>
<dbReference type="GO" id="GO:0000270">
    <property type="term" value="P:peptidoglycan metabolic process"/>
    <property type="evidence" value="ECO:0007669"/>
    <property type="project" value="InterPro"/>
</dbReference>
<dbReference type="GO" id="GO:0008932">
    <property type="term" value="F:lytic endotransglycosylase activity"/>
    <property type="evidence" value="ECO:0007669"/>
    <property type="project" value="TreeGrafter"/>
</dbReference>
<dbReference type="Gene3D" id="1.10.530.10">
    <property type="match status" value="1"/>
</dbReference>
<protein>
    <submittedName>
        <fullName evidence="2">Membrane-bound lytic murein transglycosylase D</fullName>
        <ecNumber evidence="2">3.2.1.-</ecNumber>
    </submittedName>
</protein>
<dbReference type="Gene3D" id="3.10.350.10">
    <property type="entry name" value="LysM domain"/>
    <property type="match status" value="3"/>
</dbReference>
<dbReference type="PANTHER" id="PTHR33734">
    <property type="entry name" value="LYSM DOMAIN-CONTAINING GPI-ANCHORED PROTEIN 2"/>
    <property type="match status" value="1"/>
</dbReference>
<dbReference type="SUPFAM" id="SSF54106">
    <property type="entry name" value="LysM domain"/>
    <property type="match status" value="3"/>
</dbReference>
<dbReference type="GO" id="GO:0016020">
    <property type="term" value="C:membrane"/>
    <property type="evidence" value="ECO:0007669"/>
    <property type="project" value="InterPro"/>
</dbReference>
<keyword evidence="2" id="KW-0378">Hydrolase</keyword>
<dbReference type="Pfam" id="PF01464">
    <property type="entry name" value="SLT"/>
    <property type="match status" value="1"/>
</dbReference>
<dbReference type="CDD" id="cd16894">
    <property type="entry name" value="MltD-like"/>
    <property type="match status" value="1"/>
</dbReference>
<dbReference type="InterPro" id="IPR023346">
    <property type="entry name" value="Lysozyme-like_dom_sf"/>
</dbReference>
<feature type="domain" description="LysM" evidence="1">
    <location>
        <begin position="484"/>
        <end position="528"/>
    </location>
</feature>
<evidence type="ECO:0000259" key="1">
    <source>
        <dbReference type="PROSITE" id="PS51782"/>
    </source>
</evidence>
<dbReference type="AlphaFoldDB" id="A0A1W1E2D2"/>
<dbReference type="PANTHER" id="PTHR33734:SF22">
    <property type="entry name" value="MEMBRANE-BOUND LYTIC MUREIN TRANSGLYCOSYLASE D"/>
    <property type="match status" value="1"/>
</dbReference>
<dbReference type="PROSITE" id="PS51782">
    <property type="entry name" value="LYSM"/>
    <property type="match status" value="3"/>
</dbReference>
<dbReference type="EC" id="3.2.1.-" evidence="2"/>
<dbReference type="EMBL" id="FPIA01000004">
    <property type="protein sequence ID" value="SFV88017.1"/>
    <property type="molecule type" value="Genomic_DNA"/>
</dbReference>
<keyword evidence="2" id="KW-0326">Glycosidase</keyword>
<feature type="domain" description="LysM" evidence="1">
    <location>
        <begin position="414"/>
        <end position="459"/>
    </location>
</feature>
<dbReference type="SMART" id="SM00257">
    <property type="entry name" value="LysM"/>
    <property type="match status" value="3"/>
</dbReference>
<dbReference type="SUPFAM" id="SSF53955">
    <property type="entry name" value="Lysozyme-like"/>
    <property type="match status" value="1"/>
</dbReference>
<proteinExistence type="predicted"/>
<dbReference type="InterPro" id="IPR036779">
    <property type="entry name" value="LysM_dom_sf"/>
</dbReference>
<dbReference type="InterPro" id="IPR018392">
    <property type="entry name" value="LysM"/>
</dbReference>
<reference evidence="2" key="1">
    <citation type="submission" date="2016-10" db="EMBL/GenBank/DDBJ databases">
        <authorList>
            <person name="de Groot N.N."/>
        </authorList>
    </citation>
    <scope>NUCLEOTIDE SEQUENCE</scope>
</reference>